<protein>
    <submittedName>
        <fullName evidence="1">Uncharacterized protein</fullName>
    </submittedName>
</protein>
<reference evidence="1" key="1">
    <citation type="submission" date="2021-02" db="EMBL/GenBank/DDBJ databases">
        <authorList>
            <person name="Nowell W R."/>
        </authorList>
    </citation>
    <scope>NUCLEOTIDE SEQUENCE</scope>
</reference>
<dbReference type="Proteomes" id="UP000681720">
    <property type="component" value="Unassembled WGS sequence"/>
</dbReference>
<accession>A0A8S2Z359</accession>
<gene>
    <name evidence="1" type="ORF">GIL414_LOCUS38768</name>
</gene>
<evidence type="ECO:0000313" key="1">
    <source>
        <dbReference type="EMBL" id="CAF4597396.1"/>
    </source>
</evidence>
<evidence type="ECO:0000313" key="2">
    <source>
        <dbReference type="Proteomes" id="UP000681720"/>
    </source>
</evidence>
<name>A0A8S2Z359_9BILA</name>
<proteinExistence type="predicted"/>
<dbReference type="AlphaFoldDB" id="A0A8S2Z359"/>
<comment type="caution">
    <text evidence="1">The sequence shown here is derived from an EMBL/GenBank/DDBJ whole genome shotgun (WGS) entry which is preliminary data.</text>
</comment>
<organism evidence="1 2">
    <name type="scientific">Rotaria magnacalcarata</name>
    <dbReference type="NCBI Taxonomy" id="392030"/>
    <lineage>
        <taxon>Eukaryota</taxon>
        <taxon>Metazoa</taxon>
        <taxon>Spiralia</taxon>
        <taxon>Gnathifera</taxon>
        <taxon>Rotifera</taxon>
        <taxon>Eurotatoria</taxon>
        <taxon>Bdelloidea</taxon>
        <taxon>Philodinida</taxon>
        <taxon>Philodinidae</taxon>
        <taxon>Rotaria</taxon>
    </lineage>
</organism>
<dbReference type="EMBL" id="CAJOBJ010103145">
    <property type="protein sequence ID" value="CAF4597396.1"/>
    <property type="molecule type" value="Genomic_DNA"/>
</dbReference>
<feature type="non-terminal residue" evidence="1">
    <location>
        <position position="62"/>
    </location>
</feature>
<feature type="non-terminal residue" evidence="1">
    <location>
        <position position="1"/>
    </location>
</feature>
<sequence length="62" mass="6881">EAFIRSLLSQPFKIPIPNYKGPLSGRGLGVRRSGGRQSLYDPEEEGALVLYTPPELSEHDKL</sequence>